<sequence>MRKENEDVKQIGKVEAGSGRVVYSATTGFPSGKFEINTKSKRKIERVLPWFEPDRKYPVIAQGGWFTPRPGVFLQVNSKSIRRRTGKSSGSCRRGSEYKLTARGLILAMEIQFPHLALPCSASGAPVGSLA</sequence>
<gene>
    <name evidence="1" type="ORF">ElyMa_003333300</name>
</gene>
<dbReference type="Proteomes" id="UP000762676">
    <property type="component" value="Unassembled WGS sequence"/>
</dbReference>
<dbReference type="AlphaFoldDB" id="A0AAV4JIC1"/>
<proteinExistence type="predicted"/>
<accession>A0AAV4JIC1</accession>
<organism evidence="1 2">
    <name type="scientific">Elysia marginata</name>
    <dbReference type="NCBI Taxonomy" id="1093978"/>
    <lineage>
        <taxon>Eukaryota</taxon>
        <taxon>Metazoa</taxon>
        <taxon>Spiralia</taxon>
        <taxon>Lophotrochozoa</taxon>
        <taxon>Mollusca</taxon>
        <taxon>Gastropoda</taxon>
        <taxon>Heterobranchia</taxon>
        <taxon>Euthyneura</taxon>
        <taxon>Panpulmonata</taxon>
        <taxon>Sacoglossa</taxon>
        <taxon>Placobranchoidea</taxon>
        <taxon>Plakobranchidae</taxon>
        <taxon>Elysia</taxon>
    </lineage>
</organism>
<reference evidence="1 2" key="1">
    <citation type="journal article" date="2021" name="Elife">
        <title>Chloroplast acquisition without the gene transfer in kleptoplastic sea slugs, Plakobranchus ocellatus.</title>
        <authorList>
            <person name="Maeda T."/>
            <person name="Takahashi S."/>
            <person name="Yoshida T."/>
            <person name="Shimamura S."/>
            <person name="Takaki Y."/>
            <person name="Nagai Y."/>
            <person name="Toyoda A."/>
            <person name="Suzuki Y."/>
            <person name="Arimoto A."/>
            <person name="Ishii H."/>
            <person name="Satoh N."/>
            <person name="Nishiyama T."/>
            <person name="Hasebe M."/>
            <person name="Maruyama T."/>
            <person name="Minagawa J."/>
            <person name="Obokata J."/>
            <person name="Shigenobu S."/>
        </authorList>
    </citation>
    <scope>NUCLEOTIDE SEQUENCE [LARGE SCALE GENOMIC DNA]</scope>
</reference>
<feature type="non-terminal residue" evidence="1">
    <location>
        <position position="131"/>
    </location>
</feature>
<comment type="caution">
    <text evidence="1">The sequence shown here is derived from an EMBL/GenBank/DDBJ whole genome shotgun (WGS) entry which is preliminary data.</text>
</comment>
<keyword evidence="2" id="KW-1185">Reference proteome</keyword>
<name>A0AAV4JIC1_9GAST</name>
<evidence type="ECO:0000313" key="1">
    <source>
        <dbReference type="EMBL" id="GFS21217.1"/>
    </source>
</evidence>
<protein>
    <submittedName>
        <fullName evidence="1">Uncharacterized protein</fullName>
    </submittedName>
</protein>
<dbReference type="EMBL" id="BMAT01006861">
    <property type="protein sequence ID" value="GFS21217.1"/>
    <property type="molecule type" value="Genomic_DNA"/>
</dbReference>
<evidence type="ECO:0000313" key="2">
    <source>
        <dbReference type="Proteomes" id="UP000762676"/>
    </source>
</evidence>